<dbReference type="PRINTS" id="PR00344">
    <property type="entry name" value="BCTRLSENSOR"/>
</dbReference>
<keyword evidence="12" id="KW-0902">Two-component regulatory system</keyword>
<dbReference type="CDD" id="cd00082">
    <property type="entry name" value="HisKA"/>
    <property type="match status" value="1"/>
</dbReference>
<dbReference type="CDD" id="cd06225">
    <property type="entry name" value="HAMP"/>
    <property type="match status" value="1"/>
</dbReference>
<evidence type="ECO:0000256" key="13">
    <source>
        <dbReference type="ARBA" id="ARBA00023136"/>
    </source>
</evidence>
<dbReference type="SUPFAM" id="SSF47384">
    <property type="entry name" value="Homodimeric domain of signal transducing histidine kinase"/>
    <property type="match status" value="1"/>
</dbReference>
<dbReference type="InterPro" id="IPR003660">
    <property type="entry name" value="HAMP_dom"/>
</dbReference>
<organism evidence="19 20">
    <name type="scientific">Jonesia denitrificans (strain ATCC 14870 / DSM 20603 / BCRC 15368 / CIP 55.134 / JCM 11481 / NBRC 15587 / NCTC 10816 / Prevot 55134)</name>
    <name type="common">Listeria denitrificans</name>
    <dbReference type="NCBI Taxonomy" id="471856"/>
    <lineage>
        <taxon>Bacteria</taxon>
        <taxon>Bacillati</taxon>
        <taxon>Actinomycetota</taxon>
        <taxon>Actinomycetes</taxon>
        <taxon>Micrococcales</taxon>
        <taxon>Jonesiaceae</taxon>
        <taxon>Jonesia</taxon>
    </lineage>
</organism>
<dbReference type="Gene3D" id="6.10.340.10">
    <property type="match status" value="1"/>
</dbReference>
<dbReference type="PROSITE" id="PS50109">
    <property type="entry name" value="HIS_KIN"/>
    <property type="match status" value="1"/>
</dbReference>
<evidence type="ECO:0000256" key="11">
    <source>
        <dbReference type="ARBA" id="ARBA00022989"/>
    </source>
</evidence>
<keyword evidence="9 19" id="KW-0418">Kinase</keyword>
<dbReference type="KEGG" id="jde:Jden_1826"/>
<evidence type="ECO:0000256" key="9">
    <source>
        <dbReference type="ARBA" id="ARBA00022777"/>
    </source>
</evidence>
<dbReference type="PANTHER" id="PTHR45436">
    <property type="entry name" value="SENSOR HISTIDINE KINASE YKOH"/>
    <property type="match status" value="1"/>
</dbReference>
<dbReference type="HOGENOM" id="CLU_000445_89_18_11"/>
<dbReference type="InterPro" id="IPR004358">
    <property type="entry name" value="Sig_transdc_His_kin-like_C"/>
</dbReference>
<dbReference type="GO" id="GO:0000155">
    <property type="term" value="F:phosphorelay sensor kinase activity"/>
    <property type="evidence" value="ECO:0007669"/>
    <property type="project" value="InterPro"/>
</dbReference>
<dbReference type="Proteomes" id="UP000000628">
    <property type="component" value="Chromosome"/>
</dbReference>
<dbReference type="Pfam" id="PF02518">
    <property type="entry name" value="HATPase_c"/>
    <property type="match status" value="1"/>
</dbReference>
<dbReference type="SMART" id="SM00388">
    <property type="entry name" value="HisKA"/>
    <property type="match status" value="1"/>
</dbReference>
<keyword evidence="5" id="KW-0597">Phosphoprotein</keyword>
<dbReference type="GO" id="GO:0005524">
    <property type="term" value="F:ATP binding"/>
    <property type="evidence" value="ECO:0007669"/>
    <property type="project" value="UniProtKB-KW"/>
</dbReference>
<feature type="domain" description="Histidine kinase" evidence="17">
    <location>
        <begin position="294"/>
        <end position="511"/>
    </location>
</feature>
<evidence type="ECO:0000256" key="12">
    <source>
        <dbReference type="ARBA" id="ARBA00023012"/>
    </source>
</evidence>
<feature type="transmembrane region" description="Helical" evidence="16">
    <location>
        <begin position="206"/>
        <end position="226"/>
    </location>
</feature>
<keyword evidence="10" id="KW-0067">ATP-binding</keyword>
<feature type="domain" description="HAMP" evidence="18">
    <location>
        <begin position="227"/>
        <end position="279"/>
    </location>
</feature>
<dbReference type="InterPro" id="IPR047669">
    <property type="entry name" value="MtrAB_MtrB"/>
</dbReference>
<keyword evidence="7 16" id="KW-0812">Transmembrane</keyword>
<name>C7QZH1_JONDD</name>
<dbReference type="EMBL" id="CP001706">
    <property type="protein sequence ID" value="ACV09469.1"/>
    <property type="molecule type" value="Genomic_DNA"/>
</dbReference>
<dbReference type="STRING" id="471856.Jden_1826"/>
<evidence type="ECO:0000256" key="4">
    <source>
        <dbReference type="ARBA" id="ARBA00022475"/>
    </source>
</evidence>
<evidence type="ECO:0000256" key="1">
    <source>
        <dbReference type="ARBA" id="ARBA00000085"/>
    </source>
</evidence>
<evidence type="ECO:0000256" key="7">
    <source>
        <dbReference type="ARBA" id="ARBA00022692"/>
    </source>
</evidence>
<dbReference type="SUPFAM" id="SSF55874">
    <property type="entry name" value="ATPase domain of HSP90 chaperone/DNA topoisomerase II/histidine kinase"/>
    <property type="match status" value="1"/>
</dbReference>
<keyword evidence="20" id="KW-1185">Reference proteome</keyword>
<dbReference type="InterPro" id="IPR003594">
    <property type="entry name" value="HATPase_dom"/>
</dbReference>
<evidence type="ECO:0000256" key="3">
    <source>
        <dbReference type="ARBA" id="ARBA00012438"/>
    </source>
</evidence>
<evidence type="ECO:0000256" key="14">
    <source>
        <dbReference type="ARBA" id="ARBA00035305"/>
    </source>
</evidence>
<dbReference type="Gene3D" id="1.10.287.130">
    <property type="match status" value="1"/>
</dbReference>
<comment type="subcellular location">
    <subcellularLocation>
        <location evidence="2">Cell membrane</location>
        <topology evidence="2">Multi-pass membrane protein</topology>
    </subcellularLocation>
</comment>
<dbReference type="InterPro" id="IPR050428">
    <property type="entry name" value="TCS_sensor_his_kinase"/>
</dbReference>
<dbReference type="InterPro" id="IPR036890">
    <property type="entry name" value="HATPase_C_sf"/>
</dbReference>
<comment type="catalytic activity">
    <reaction evidence="1">
        <text>ATP + protein L-histidine = ADP + protein N-phospho-L-histidine.</text>
        <dbReference type="EC" id="2.7.13.3"/>
    </reaction>
</comment>
<keyword evidence="13 16" id="KW-0472">Membrane</keyword>
<gene>
    <name evidence="19" type="ordered locus">Jden_1826</name>
</gene>
<evidence type="ECO:0000256" key="16">
    <source>
        <dbReference type="SAM" id="Phobius"/>
    </source>
</evidence>
<dbReference type="Gene3D" id="3.30.565.10">
    <property type="entry name" value="Histidine kinase-like ATPase, C-terminal domain"/>
    <property type="match status" value="1"/>
</dbReference>
<dbReference type="eggNOG" id="COG3850">
    <property type="taxonomic scope" value="Bacteria"/>
</dbReference>
<dbReference type="AlphaFoldDB" id="C7QZH1"/>
<evidence type="ECO:0000259" key="18">
    <source>
        <dbReference type="PROSITE" id="PS50885"/>
    </source>
</evidence>
<dbReference type="FunFam" id="1.10.287.130:FF:000010">
    <property type="entry name" value="Two-component sensor histidine kinase"/>
    <property type="match status" value="1"/>
</dbReference>
<sequence>MLLRRWWTRGRRQVRRVVRLIGRPFRRSVQLRLLATAISISVISLALLTVYLSVAMRDGLVDRRVEEILSESARSLSQTQTTVNSSTASSSSGVQQTLNDLLPALQSGGTSGREVFLLRSATNTSSVRVLDLSTAPDAEGIISDALRQAVAQEPQQQHWQSVRLESGEPGVVVGSVVEVPLAGAFDVYFLYSLASEQETLTFLQNIIALAGVVLIGVLGTLTFVVVRQIVRPVKQASVVAERIADGNLNERLMVHGEDEVATLARSFNAMTGSLQHQIDQLAQLSAVQRQFVSDVSHELRTPLTTVRMAAEMLYQSRDEFDPVSKRSTELLHTQLDRFEDLLADLLEISRFDAGAALLEAEARDIRDIVLQVVDYEMTLAEKKGVWISADLGEQSLRVDCDSRRVERIVRNLVVNAIEHSEGRPVTITTRGNSQAVAVVVADRGIGMDRTEVSRVFDRFWRADPARARTTGGTGLGLSIAKEDARLHGGWLEAWGRHGFGSSFRLTLPRRAGIMLTSSPLPLEPDLSSTHEPSPVLVVDEHGPASVPRFDTKEDSDDE</sequence>
<keyword evidence="8" id="KW-0547">Nucleotide-binding</keyword>
<dbReference type="CDD" id="cd00075">
    <property type="entry name" value="HATPase"/>
    <property type="match status" value="1"/>
</dbReference>
<dbReference type="InterPro" id="IPR036097">
    <property type="entry name" value="HisK_dim/P_sf"/>
</dbReference>
<dbReference type="NCBIfam" id="NF040691">
    <property type="entry name" value="MtrAB_MtrB"/>
    <property type="match status" value="1"/>
</dbReference>
<dbReference type="Pfam" id="PF00672">
    <property type="entry name" value="HAMP"/>
    <property type="match status" value="1"/>
</dbReference>
<dbReference type="PROSITE" id="PS50885">
    <property type="entry name" value="HAMP"/>
    <property type="match status" value="1"/>
</dbReference>
<keyword evidence="4" id="KW-1003">Cell membrane</keyword>
<evidence type="ECO:0000313" key="20">
    <source>
        <dbReference type="Proteomes" id="UP000000628"/>
    </source>
</evidence>
<protein>
    <recommendedName>
        <fullName evidence="14">Sensor histidine kinase MtrB</fullName>
        <ecNumber evidence="3">2.7.13.3</ecNumber>
    </recommendedName>
</protein>
<dbReference type="InterPro" id="IPR005467">
    <property type="entry name" value="His_kinase_dom"/>
</dbReference>
<dbReference type="SMART" id="SM00304">
    <property type="entry name" value="HAMP"/>
    <property type="match status" value="1"/>
</dbReference>
<dbReference type="Pfam" id="PF00512">
    <property type="entry name" value="HisKA"/>
    <property type="match status" value="1"/>
</dbReference>
<evidence type="ECO:0000313" key="19">
    <source>
        <dbReference type="EMBL" id="ACV09469.1"/>
    </source>
</evidence>
<dbReference type="eggNOG" id="COG5002">
    <property type="taxonomic scope" value="Bacteria"/>
</dbReference>
<evidence type="ECO:0000256" key="8">
    <source>
        <dbReference type="ARBA" id="ARBA00022741"/>
    </source>
</evidence>
<proteinExistence type="predicted"/>
<evidence type="ECO:0000256" key="15">
    <source>
        <dbReference type="SAM" id="MobiDB-lite"/>
    </source>
</evidence>
<keyword evidence="11 16" id="KW-1133">Transmembrane helix</keyword>
<dbReference type="SUPFAM" id="SSF158472">
    <property type="entry name" value="HAMP domain-like"/>
    <property type="match status" value="1"/>
</dbReference>
<evidence type="ECO:0000256" key="2">
    <source>
        <dbReference type="ARBA" id="ARBA00004651"/>
    </source>
</evidence>
<keyword evidence="6" id="KW-0808">Transferase</keyword>
<dbReference type="GO" id="GO:0005886">
    <property type="term" value="C:plasma membrane"/>
    <property type="evidence" value="ECO:0007669"/>
    <property type="project" value="UniProtKB-SubCell"/>
</dbReference>
<dbReference type="InterPro" id="IPR003661">
    <property type="entry name" value="HisK_dim/P_dom"/>
</dbReference>
<dbReference type="SMART" id="SM00387">
    <property type="entry name" value="HATPase_c"/>
    <property type="match status" value="1"/>
</dbReference>
<evidence type="ECO:0000256" key="10">
    <source>
        <dbReference type="ARBA" id="ARBA00022840"/>
    </source>
</evidence>
<feature type="region of interest" description="Disordered" evidence="15">
    <location>
        <begin position="520"/>
        <end position="558"/>
    </location>
</feature>
<feature type="transmembrane region" description="Helical" evidence="16">
    <location>
        <begin position="171"/>
        <end position="194"/>
    </location>
</feature>
<dbReference type="EC" id="2.7.13.3" evidence="3"/>
<dbReference type="PANTHER" id="PTHR45436:SF5">
    <property type="entry name" value="SENSOR HISTIDINE KINASE TRCS"/>
    <property type="match status" value="1"/>
</dbReference>
<accession>C7QZH1</accession>
<feature type="transmembrane region" description="Helical" evidence="16">
    <location>
        <begin position="33"/>
        <end position="54"/>
    </location>
</feature>
<evidence type="ECO:0000259" key="17">
    <source>
        <dbReference type="PROSITE" id="PS50109"/>
    </source>
</evidence>
<reference evidence="19 20" key="1">
    <citation type="journal article" date="2009" name="Stand. Genomic Sci.">
        <title>Complete genome sequence of Jonesia denitrificans type strain (Prevot 55134).</title>
        <authorList>
            <person name="Pukall R."/>
            <person name="Gehrich-Schroter G."/>
            <person name="Lapidus A."/>
            <person name="Nolan M."/>
            <person name="Glavina Del Rio T."/>
            <person name="Lucas S."/>
            <person name="Chen F."/>
            <person name="Tice H."/>
            <person name="Pitluck S."/>
            <person name="Cheng J.F."/>
            <person name="Copeland A."/>
            <person name="Saunders E."/>
            <person name="Brettin T."/>
            <person name="Detter J.C."/>
            <person name="Bruce D."/>
            <person name="Goodwin L."/>
            <person name="Pati A."/>
            <person name="Ivanova N."/>
            <person name="Mavromatis K."/>
            <person name="Ovchinnikova G."/>
            <person name="Chen A."/>
            <person name="Palaniappan K."/>
            <person name="Land M."/>
            <person name="Hauser L."/>
            <person name="Chang Y.J."/>
            <person name="Jeffries C.D."/>
            <person name="Chain P."/>
            <person name="Goker M."/>
            <person name="Bristow J."/>
            <person name="Eisen J.A."/>
            <person name="Markowitz V."/>
            <person name="Hugenholtz P."/>
            <person name="Kyrpides N.C."/>
            <person name="Klenk H.P."/>
            <person name="Han C."/>
        </authorList>
    </citation>
    <scope>NUCLEOTIDE SEQUENCE [LARGE SCALE GENOMIC DNA]</scope>
    <source>
        <strain evidence="20">ATCC 14870 / DSM 20603 / BCRC 15368 / CIP 55.134 / JCM 11481 / NBRC 15587 / NCTC 10816 / Prevot 55134</strain>
    </source>
</reference>
<evidence type="ECO:0000256" key="6">
    <source>
        <dbReference type="ARBA" id="ARBA00022679"/>
    </source>
</evidence>
<dbReference type="FunFam" id="3.30.565.10:FF:000013">
    <property type="entry name" value="Two-component sensor histidine kinase"/>
    <property type="match status" value="1"/>
</dbReference>
<evidence type="ECO:0000256" key="5">
    <source>
        <dbReference type="ARBA" id="ARBA00022553"/>
    </source>
</evidence>